<keyword evidence="4" id="KW-0274">FAD</keyword>
<comment type="caution">
    <text evidence="9">The sequence shown here is derived from an EMBL/GenBank/DDBJ whole genome shotgun (WGS) entry which is preliminary data.</text>
</comment>
<keyword evidence="10" id="KW-1185">Reference proteome</keyword>
<sequence>MNFLPTEEQRMAVEGFTRFLEDKLRPIVQRYQPDKFIEKERMLEIFQMMLPYGMGGNGLISEENGGMGLPWLTYALMYEQLARISGDVALSLLIQQLGAYSLEVCTNEAMRKKYLPRMVRAEIISCSGISEPGVGSNVAEVTCRAQRDGDHYIVTGEKTWISNGHYSDFCMVVVRTSSEGSGNLSMILVDRAEHGYESRNIDKLGLNSTSTAQLFFDHVRVPAENMMIAPGAGLKSTLVLFEKARPMVGLTSIGIAQAALDKAVAYAKERRQHGKPIGGHQLIQGMLAEAATELDAARLLVYRAFDLIDHGVRSEVQSAMAKWYATEMAVDVASKALQVHGGNGITKEFGVELLFRNARMMPIPDGTTEIQKLIIGRALTGINAFS</sequence>
<dbReference type="FunFam" id="2.40.110.10:FF:000002">
    <property type="entry name" value="Acyl-CoA dehydrogenase fadE12"/>
    <property type="match status" value="1"/>
</dbReference>
<protein>
    <submittedName>
        <fullName evidence="9">Alkylation response protein AidB-like acyl-CoA dehydrogenase</fullName>
    </submittedName>
</protein>
<dbReference type="PANTHER" id="PTHR43884:SF12">
    <property type="entry name" value="ISOVALERYL-COA DEHYDROGENASE, MITOCHONDRIAL-RELATED"/>
    <property type="match status" value="1"/>
</dbReference>
<evidence type="ECO:0000256" key="4">
    <source>
        <dbReference type="ARBA" id="ARBA00022827"/>
    </source>
</evidence>
<dbReference type="GO" id="GO:0003995">
    <property type="term" value="F:acyl-CoA dehydrogenase activity"/>
    <property type="evidence" value="ECO:0007669"/>
    <property type="project" value="TreeGrafter"/>
</dbReference>
<organism evidence="9 10">
    <name type="scientific">Extensimonas vulgaris</name>
    <dbReference type="NCBI Taxonomy" id="1031594"/>
    <lineage>
        <taxon>Bacteria</taxon>
        <taxon>Pseudomonadati</taxon>
        <taxon>Pseudomonadota</taxon>
        <taxon>Betaproteobacteria</taxon>
        <taxon>Burkholderiales</taxon>
        <taxon>Comamonadaceae</taxon>
        <taxon>Extensimonas</taxon>
    </lineage>
</organism>
<keyword evidence="5" id="KW-0560">Oxidoreductase</keyword>
<dbReference type="EMBL" id="QPJU01000001">
    <property type="protein sequence ID" value="RCX11733.1"/>
    <property type="molecule type" value="Genomic_DNA"/>
</dbReference>
<name>A0A369ARS7_9BURK</name>
<dbReference type="OrthoDB" id="7795946at2"/>
<dbReference type="Pfam" id="PF02771">
    <property type="entry name" value="Acyl-CoA_dh_N"/>
    <property type="match status" value="1"/>
</dbReference>
<feature type="domain" description="Acyl-CoA dehydrogenase/oxidase N-terminal" evidence="8">
    <location>
        <begin position="6"/>
        <end position="122"/>
    </location>
</feature>
<dbReference type="PANTHER" id="PTHR43884">
    <property type="entry name" value="ACYL-COA DEHYDROGENASE"/>
    <property type="match status" value="1"/>
</dbReference>
<dbReference type="InterPro" id="IPR013786">
    <property type="entry name" value="AcylCoA_DH/ox_N"/>
</dbReference>
<dbReference type="Proteomes" id="UP000252174">
    <property type="component" value="Unassembled WGS sequence"/>
</dbReference>
<dbReference type="Gene3D" id="1.20.140.10">
    <property type="entry name" value="Butyryl-CoA Dehydrogenase, subunit A, domain 3"/>
    <property type="match status" value="1"/>
</dbReference>
<dbReference type="Gene3D" id="1.10.540.10">
    <property type="entry name" value="Acyl-CoA dehydrogenase/oxidase, N-terminal domain"/>
    <property type="match status" value="1"/>
</dbReference>
<evidence type="ECO:0000256" key="5">
    <source>
        <dbReference type="ARBA" id="ARBA00023002"/>
    </source>
</evidence>
<dbReference type="SUPFAM" id="SSF56645">
    <property type="entry name" value="Acyl-CoA dehydrogenase NM domain-like"/>
    <property type="match status" value="1"/>
</dbReference>
<evidence type="ECO:0000313" key="9">
    <source>
        <dbReference type="EMBL" id="RCX11733.1"/>
    </source>
</evidence>
<dbReference type="RefSeq" id="WP_114481895.1">
    <property type="nucleotide sequence ID" value="NZ_QPJU01000001.1"/>
</dbReference>
<evidence type="ECO:0000256" key="2">
    <source>
        <dbReference type="ARBA" id="ARBA00009347"/>
    </source>
</evidence>
<dbReference type="InterPro" id="IPR009075">
    <property type="entry name" value="AcylCo_DH/oxidase_C"/>
</dbReference>
<proteinExistence type="inferred from homology"/>
<dbReference type="SUPFAM" id="SSF47203">
    <property type="entry name" value="Acyl-CoA dehydrogenase C-terminal domain-like"/>
    <property type="match status" value="1"/>
</dbReference>
<reference evidence="9 10" key="1">
    <citation type="submission" date="2018-07" db="EMBL/GenBank/DDBJ databases">
        <title>Genomic Encyclopedia of Type Strains, Phase IV (KMG-IV): sequencing the most valuable type-strain genomes for metagenomic binning, comparative biology and taxonomic classification.</title>
        <authorList>
            <person name="Goeker M."/>
        </authorList>
    </citation>
    <scope>NUCLEOTIDE SEQUENCE [LARGE SCALE GENOMIC DNA]</scope>
    <source>
        <strain evidence="9 10">DSM 100911</strain>
    </source>
</reference>
<dbReference type="GO" id="GO:0050660">
    <property type="term" value="F:flavin adenine dinucleotide binding"/>
    <property type="evidence" value="ECO:0007669"/>
    <property type="project" value="InterPro"/>
</dbReference>
<dbReference type="FunFam" id="1.20.140.10:FF:000001">
    <property type="entry name" value="Acyl-CoA dehydrogenase"/>
    <property type="match status" value="1"/>
</dbReference>
<dbReference type="Gene3D" id="2.40.110.10">
    <property type="entry name" value="Butyryl-CoA Dehydrogenase, subunit A, domain 2"/>
    <property type="match status" value="1"/>
</dbReference>
<evidence type="ECO:0000259" key="7">
    <source>
        <dbReference type="Pfam" id="PF02770"/>
    </source>
</evidence>
<accession>A0A369ARS7</accession>
<dbReference type="InterPro" id="IPR037069">
    <property type="entry name" value="AcylCoA_DH/ox_N_sf"/>
</dbReference>
<evidence type="ECO:0000256" key="3">
    <source>
        <dbReference type="ARBA" id="ARBA00022630"/>
    </source>
</evidence>
<dbReference type="Pfam" id="PF02770">
    <property type="entry name" value="Acyl-CoA_dh_M"/>
    <property type="match status" value="1"/>
</dbReference>
<dbReference type="InterPro" id="IPR036250">
    <property type="entry name" value="AcylCo_DH-like_C"/>
</dbReference>
<gene>
    <name evidence="9" type="ORF">DFR45_101262</name>
</gene>
<dbReference type="InterPro" id="IPR009100">
    <property type="entry name" value="AcylCoA_DH/oxidase_NM_dom_sf"/>
</dbReference>
<feature type="domain" description="Acyl-CoA dehydrogenase/oxidase C-terminal" evidence="6">
    <location>
        <begin position="231"/>
        <end position="379"/>
    </location>
</feature>
<feature type="domain" description="Acyl-CoA oxidase/dehydrogenase middle" evidence="7">
    <location>
        <begin position="126"/>
        <end position="219"/>
    </location>
</feature>
<evidence type="ECO:0000313" key="10">
    <source>
        <dbReference type="Proteomes" id="UP000252174"/>
    </source>
</evidence>
<dbReference type="AlphaFoldDB" id="A0A369ARS7"/>
<evidence type="ECO:0000259" key="8">
    <source>
        <dbReference type="Pfam" id="PF02771"/>
    </source>
</evidence>
<evidence type="ECO:0000259" key="6">
    <source>
        <dbReference type="Pfam" id="PF00441"/>
    </source>
</evidence>
<comment type="similarity">
    <text evidence="2">Belongs to the acyl-CoA dehydrogenase family.</text>
</comment>
<dbReference type="InterPro" id="IPR046373">
    <property type="entry name" value="Acyl-CoA_Oxase/DH_mid-dom_sf"/>
</dbReference>
<comment type="cofactor">
    <cofactor evidence="1">
        <name>FAD</name>
        <dbReference type="ChEBI" id="CHEBI:57692"/>
    </cofactor>
</comment>
<dbReference type="Pfam" id="PF00441">
    <property type="entry name" value="Acyl-CoA_dh_1"/>
    <property type="match status" value="1"/>
</dbReference>
<dbReference type="InterPro" id="IPR006091">
    <property type="entry name" value="Acyl-CoA_Oxase/DH_mid-dom"/>
</dbReference>
<evidence type="ECO:0000256" key="1">
    <source>
        <dbReference type="ARBA" id="ARBA00001974"/>
    </source>
</evidence>
<keyword evidence="3" id="KW-0285">Flavoprotein</keyword>